<feature type="transmembrane region" description="Helical" evidence="7">
    <location>
        <begin position="12"/>
        <end position="34"/>
    </location>
</feature>
<protein>
    <submittedName>
        <fullName evidence="9">Sugar ABC transporter permease</fullName>
    </submittedName>
</protein>
<sequence length="305" mass="34734">MYKKQGIRAFIFLLPSLAGLVLFNLIPIFASLLLSLTDWSGLSRVRLFHGFFQFVGDKFVGVSNYSQLVKDPEFWAVLGHNAYFILMYLPLVLLFSLMVALIIQRKSRMASVYRVLYYIPVLTSWVAGALIWKWMLSPEYGPINNALSAIGIKGPLWLQSEVWAMPSIVLASVWKDMGFYGMILLSGLLAINPEYYEAADIDGAGYFQKFKSITLPLLSPILFYVIMLSLINAFQLFPQIMVMTKNGDAGPNGATMVMVERIYKYAFKFGRMGYAAAWSWVLFVIIFGFTVLQNVLQRKWVYYES</sequence>
<comment type="caution">
    <text evidence="9">The sequence shown here is derived from an EMBL/GenBank/DDBJ whole genome shotgun (WGS) entry which is preliminary data.</text>
</comment>
<evidence type="ECO:0000256" key="2">
    <source>
        <dbReference type="ARBA" id="ARBA00022448"/>
    </source>
</evidence>
<evidence type="ECO:0000313" key="9">
    <source>
        <dbReference type="EMBL" id="KEZ91007.1"/>
    </source>
</evidence>
<name>A0A084JPX3_9FIRM</name>
<evidence type="ECO:0000256" key="3">
    <source>
        <dbReference type="ARBA" id="ARBA00022475"/>
    </source>
</evidence>
<evidence type="ECO:0000256" key="6">
    <source>
        <dbReference type="ARBA" id="ARBA00023136"/>
    </source>
</evidence>
<dbReference type="SUPFAM" id="SSF161098">
    <property type="entry name" value="MetI-like"/>
    <property type="match status" value="1"/>
</dbReference>
<dbReference type="EMBL" id="JPME01000008">
    <property type="protein sequence ID" value="KEZ91007.1"/>
    <property type="molecule type" value="Genomic_DNA"/>
</dbReference>
<dbReference type="CDD" id="cd06261">
    <property type="entry name" value="TM_PBP2"/>
    <property type="match status" value="1"/>
</dbReference>
<dbReference type="PANTHER" id="PTHR30193">
    <property type="entry name" value="ABC TRANSPORTER PERMEASE PROTEIN"/>
    <property type="match status" value="1"/>
</dbReference>
<comment type="subcellular location">
    <subcellularLocation>
        <location evidence="1 7">Cell membrane</location>
        <topology evidence="1 7">Multi-pass membrane protein</topology>
    </subcellularLocation>
</comment>
<keyword evidence="5 7" id="KW-1133">Transmembrane helix</keyword>
<evidence type="ECO:0000256" key="1">
    <source>
        <dbReference type="ARBA" id="ARBA00004651"/>
    </source>
</evidence>
<dbReference type="AlphaFoldDB" id="A0A084JPX3"/>
<dbReference type="InterPro" id="IPR000515">
    <property type="entry name" value="MetI-like"/>
</dbReference>
<dbReference type="OrthoDB" id="9788108at2"/>
<evidence type="ECO:0000256" key="5">
    <source>
        <dbReference type="ARBA" id="ARBA00022989"/>
    </source>
</evidence>
<reference evidence="9 10" key="1">
    <citation type="submission" date="2014-07" db="EMBL/GenBank/DDBJ databases">
        <title>Draft genome of Clostridium celerecrescens 152B isolated from sediments associated with methane hydrate from Krishna Godavari basin.</title>
        <authorList>
            <person name="Honkalas V.S."/>
            <person name="Dabir A.P."/>
            <person name="Arora P."/>
            <person name="Dhakephalkar P.K."/>
        </authorList>
    </citation>
    <scope>NUCLEOTIDE SEQUENCE [LARGE SCALE GENOMIC DNA]</scope>
    <source>
        <strain evidence="9 10">152B</strain>
    </source>
</reference>
<evidence type="ECO:0000313" key="10">
    <source>
        <dbReference type="Proteomes" id="UP000028525"/>
    </source>
</evidence>
<keyword evidence="2 7" id="KW-0813">Transport</keyword>
<feature type="transmembrane region" description="Helical" evidence="7">
    <location>
        <begin position="217"/>
        <end position="237"/>
    </location>
</feature>
<evidence type="ECO:0000256" key="7">
    <source>
        <dbReference type="RuleBase" id="RU363032"/>
    </source>
</evidence>
<feature type="domain" description="ABC transmembrane type-1" evidence="8">
    <location>
        <begin position="78"/>
        <end position="293"/>
    </location>
</feature>
<organism evidence="9 10">
    <name type="scientific">Lacrimispora celerecrescens</name>
    <dbReference type="NCBI Taxonomy" id="29354"/>
    <lineage>
        <taxon>Bacteria</taxon>
        <taxon>Bacillati</taxon>
        <taxon>Bacillota</taxon>
        <taxon>Clostridia</taxon>
        <taxon>Lachnospirales</taxon>
        <taxon>Lachnospiraceae</taxon>
        <taxon>Lacrimispora</taxon>
    </lineage>
</organism>
<dbReference type="GO" id="GO:0005886">
    <property type="term" value="C:plasma membrane"/>
    <property type="evidence" value="ECO:0007669"/>
    <property type="project" value="UniProtKB-SubCell"/>
</dbReference>
<gene>
    <name evidence="9" type="ORF">IO98_06430</name>
</gene>
<feature type="transmembrane region" description="Helical" evidence="7">
    <location>
        <begin position="115"/>
        <end position="135"/>
    </location>
</feature>
<accession>A0A084JPX3</accession>
<dbReference type="InterPro" id="IPR035906">
    <property type="entry name" value="MetI-like_sf"/>
</dbReference>
<keyword evidence="6 7" id="KW-0472">Membrane</keyword>
<dbReference type="STRING" id="29354.IO98_06430"/>
<dbReference type="GO" id="GO:0055085">
    <property type="term" value="P:transmembrane transport"/>
    <property type="evidence" value="ECO:0007669"/>
    <property type="project" value="InterPro"/>
</dbReference>
<feature type="transmembrane region" description="Helical" evidence="7">
    <location>
        <begin position="277"/>
        <end position="296"/>
    </location>
</feature>
<keyword evidence="3" id="KW-1003">Cell membrane</keyword>
<feature type="transmembrane region" description="Helical" evidence="7">
    <location>
        <begin position="82"/>
        <end position="103"/>
    </location>
</feature>
<dbReference type="InterPro" id="IPR051393">
    <property type="entry name" value="ABC_transporter_permease"/>
</dbReference>
<dbReference type="Proteomes" id="UP000028525">
    <property type="component" value="Unassembled WGS sequence"/>
</dbReference>
<dbReference type="PROSITE" id="PS50928">
    <property type="entry name" value="ABC_TM1"/>
    <property type="match status" value="1"/>
</dbReference>
<keyword evidence="10" id="KW-1185">Reference proteome</keyword>
<evidence type="ECO:0000256" key="4">
    <source>
        <dbReference type="ARBA" id="ARBA00022692"/>
    </source>
</evidence>
<keyword evidence="4 7" id="KW-0812">Transmembrane</keyword>
<dbReference type="PANTHER" id="PTHR30193:SF37">
    <property type="entry name" value="INNER MEMBRANE ABC TRANSPORTER PERMEASE PROTEIN YCJO"/>
    <property type="match status" value="1"/>
</dbReference>
<dbReference type="RefSeq" id="WP_038279169.1">
    <property type="nucleotide sequence ID" value="NZ_JPME01000008.1"/>
</dbReference>
<dbReference type="Pfam" id="PF00528">
    <property type="entry name" value="BPD_transp_1"/>
    <property type="match status" value="1"/>
</dbReference>
<proteinExistence type="inferred from homology"/>
<feature type="transmembrane region" description="Helical" evidence="7">
    <location>
        <begin position="177"/>
        <end position="196"/>
    </location>
</feature>
<comment type="similarity">
    <text evidence="7">Belongs to the binding-protein-dependent transport system permease family.</text>
</comment>
<evidence type="ECO:0000259" key="8">
    <source>
        <dbReference type="PROSITE" id="PS50928"/>
    </source>
</evidence>
<dbReference type="Gene3D" id="1.10.3720.10">
    <property type="entry name" value="MetI-like"/>
    <property type="match status" value="1"/>
</dbReference>